<keyword evidence="1" id="KW-0472">Membrane</keyword>
<name>A0A3M3RQN8_9PSED</name>
<gene>
    <name evidence="2" type="ORF">ALQ49_05906</name>
</gene>
<proteinExistence type="predicted"/>
<protein>
    <submittedName>
        <fullName evidence="2">Putative membrane protein</fullName>
    </submittedName>
</protein>
<comment type="caution">
    <text evidence="2">The sequence shown here is derived from an EMBL/GenBank/DDBJ whole genome shotgun (WGS) entry which is preliminary data.</text>
</comment>
<accession>A0A3M3RQN8</accession>
<evidence type="ECO:0000256" key="1">
    <source>
        <dbReference type="SAM" id="Phobius"/>
    </source>
</evidence>
<evidence type="ECO:0000313" key="3">
    <source>
        <dbReference type="Proteomes" id="UP000278062"/>
    </source>
</evidence>
<dbReference type="Proteomes" id="UP000278062">
    <property type="component" value="Unassembled WGS sequence"/>
</dbReference>
<organism evidence="2 3">
    <name type="scientific">Pseudomonas syringae pv. apii</name>
    <dbReference type="NCBI Taxonomy" id="81036"/>
    <lineage>
        <taxon>Bacteria</taxon>
        <taxon>Pseudomonadati</taxon>
        <taxon>Pseudomonadota</taxon>
        <taxon>Gammaproteobacteria</taxon>
        <taxon>Pseudomonadales</taxon>
        <taxon>Pseudomonadaceae</taxon>
        <taxon>Pseudomonas</taxon>
    </lineage>
</organism>
<feature type="transmembrane region" description="Helical" evidence="1">
    <location>
        <begin position="96"/>
        <end position="117"/>
    </location>
</feature>
<feature type="transmembrane region" description="Helical" evidence="1">
    <location>
        <begin position="173"/>
        <end position="193"/>
    </location>
</feature>
<keyword evidence="1" id="KW-0812">Transmembrane</keyword>
<feature type="transmembrane region" description="Helical" evidence="1">
    <location>
        <begin position="378"/>
        <end position="397"/>
    </location>
</feature>
<feature type="transmembrane region" description="Helical" evidence="1">
    <location>
        <begin position="129"/>
        <end position="153"/>
    </location>
</feature>
<reference evidence="2 3" key="1">
    <citation type="submission" date="2018-08" db="EMBL/GenBank/DDBJ databases">
        <title>Recombination of ecologically and evolutionarily significant loci maintains genetic cohesion in the Pseudomonas syringae species complex.</title>
        <authorList>
            <person name="Dillon M."/>
            <person name="Thakur S."/>
            <person name="Almeida R.N.D."/>
            <person name="Weir B.S."/>
            <person name="Guttman D.S."/>
        </authorList>
    </citation>
    <scope>NUCLEOTIDE SEQUENCE [LARGE SCALE GENOMIC DNA]</scope>
    <source>
        <strain evidence="2 3">1089_5</strain>
    </source>
</reference>
<keyword evidence="1" id="KW-1133">Transmembrane helix</keyword>
<sequence>MAIDLVRYFGLVWPTSALTGKTSWWGYPSVVHVSLAFLRSGLMQWFYVFIKPYYWVSFIASYGVAQNLEGIGWFGYFNSIYEPGIPYPLLNLSPVAGVKTISLLFFMFFVFMSLIFVRGAFVLGRGAGLASLVVVFLPGVLSLIGISPSWWLLIPEEFHLGAGYIGGFWSSGMNFLIAFVFGWSAVLILANCFKSPKFKYGYDHLWCMLSLVGCMYLVVDSQAKSDREQMADTNKLLGDYLQFYKGRYEGLKEYCLVHSSFSENEKAVCESAAKVFSILSFNIVGNEPELRRYGDSWLQSLPAPGDIARINTYFCSRADLNGACRETPSHLMINSQEFGHKYYIPLSSHGERVSKLYDRLGKLVDKVKLTHEHENLKYFLFCIISFLAGGKAATASVSLIGENNMRSRSWLLGIVRVIYFNLWFFSSLRVD</sequence>
<dbReference type="EMBL" id="RBPL01000051">
    <property type="protein sequence ID" value="RMN98743.1"/>
    <property type="molecule type" value="Genomic_DNA"/>
</dbReference>
<dbReference type="AlphaFoldDB" id="A0A3M3RQN8"/>
<evidence type="ECO:0000313" key="2">
    <source>
        <dbReference type="EMBL" id="RMN98743.1"/>
    </source>
</evidence>
<feature type="transmembrane region" description="Helical" evidence="1">
    <location>
        <begin position="409"/>
        <end position="426"/>
    </location>
</feature>